<accession>Q0ZP36</accession>
<proteinExistence type="predicted"/>
<evidence type="ECO:0000313" key="2">
    <source>
        <dbReference type="EMBL" id="ABC74919.1"/>
    </source>
</evidence>
<dbReference type="EMBL" id="DQ317692">
    <property type="protein sequence ID" value="ABC74919.1"/>
    <property type="molecule type" value="Genomic_DNA"/>
</dbReference>
<organism evidence="2 3">
    <name type="scientific">Neodiprion abietis nucleopolyhedrovirus</name>
    <dbReference type="NCBI Taxonomy" id="204507"/>
    <lineage>
        <taxon>Viruses</taxon>
        <taxon>Viruses incertae sedis</taxon>
        <taxon>Naldaviricetes</taxon>
        <taxon>Lefavirales</taxon>
        <taxon>Baculoviridae</taxon>
        <taxon>Gammabaculovirus</taxon>
        <taxon>Gammabaculovirus neabietis</taxon>
    </lineage>
</organism>
<keyword evidence="1" id="KW-0472">Membrane</keyword>
<name>Q0ZP36_9CBAC</name>
<dbReference type="Proteomes" id="UP000242804">
    <property type="component" value="Segment"/>
</dbReference>
<sequence length="76" mass="8584">MEYGAIVFGALIVSAAIFDTPLLYVILCTLTIVLIYNTVLYYYTKDVVNKKITSEDKDDLKKLFSSILQKTPNDSK</sequence>
<protein>
    <submittedName>
        <fullName evidence="2">Uncharacterized protein</fullName>
    </submittedName>
</protein>
<keyword evidence="1" id="KW-1133">Transmembrane helix</keyword>
<dbReference type="RefSeq" id="YP_667892.1">
    <property type="nucleotide sequence ID" value="NC_008252.1"/>
</dbReference>
<dbReference type="OrthoDB" id="26867at10239"/>
<reference evidence="2 3" key="1">
    <citation type="journal article" date="2006" name="J. Virol.">
        <title>Sequence analysis and organization of the Neodiprion abietis nucleopolyhedrovirus genome.</title>
        <authorList>
            <person name="Duffy S.P."/>
            <person name="Young A.M."/>
            <person name="Morin B."/>
            <person name="Lucarotti C.J."/>
            <person name="Koop B.F."/>
            <person name="Levin D.B."/>
        </authorList>
    </citation>
    <scope>NUCLEOTIDE SEQUENCE [LARGE SCALE GENOMIC DNA]</scope>
</reference>
<evidence type="ECO:0000256" key="1">
    <source>
        <dbReference type="SAM" id="Phobius"/>
    </source>
</evidence>
<evidence type="ECO:0000313" key="3">
    <source>
        <dbReference type="Proteomes" id="UP000242804"/>
    </source>
</evidence>
<dbReference type="KEGG" id="vg:4179100"/>
<feature type="transmembrane region" description="Helical" evidence="1">
    <location>
        <begin position="22"/>
        <end position="43"/>
    </location>
</feature>
<keyword evidence="1" id="KW-0812">Transmembrane</keyword>
<keyword evidence="3" id="KW-1185">Reference proteome</keyword>
<dbReference type="GeneID" id="4179100"/>